<feature type="transmembrane region" description="Helical" evidence="1">
    <location>
        <begin position="6"/>
        <end position="22"/>
    </location>
</feature>
<keyword evidence="1" id="KW-0812">Transmembrane</keyword>
<proteinExistence type="predicted"/>
<organism evidence="2">
    <name type="scientific">uncultured Sulfurovum sp</name>
    <dbReference type="NCBI Taxonomy" id="269237"/>
    <lineage>
        <taxon>Bacteria</taxon>
        <taxon>Pseudomonadati</taxon>
        <taxon>Campylobacterota</taxon>
        <taxon>Epsilonproteobacteria</taxon>
        <taxon>Campylobacterales</taxon>
        <taxon>Sulfurovaceae</taxon>
        <taxon>Sulfurovum</taxon>
        <taxon>environmental samples</taxon>
    </lineage>
</organism>
<evidence type="ECO:0000256" key="1">
    <source>
        <dbReference type="SAM" id="Phobius"/>
    </source>
</evidence>
<sequence>MKQTIFGIILGVLLVLTVYVGFEIKEKYEVVTADDYVAPTEFTVDIDGIKYRKNI</sequence>
<dbReference type="EMBL" id="CACVAR010000269">
    <property type="protein sequence ID" value="CAA6816872.1"/>
    <property type="molecule type" value="Genomic_DNA"/>
</dbReference>
<name>A0A6S6T7U1_9BACT</name>
<protein>
    <submittedName>
        <fullName evidence="2">Uncharacterized protein</fullName>
    </submittedName>
</protein>
<dbReference type="AlphaFoldDB" id="A0A6S6T7U1"/>
<keyword evidence="1" id="KW-1133">Transmembrane helix</keyword>
<evidence type="ECO:0000313" key="2">
    <source>
        <dbReference type="EMBL" id="CAA6816872.1"/>
    </source>
</evidence>
<keyword evidence="1" id="KW-0472">Membrane</keyword>
<reference evidence="2" key="1">
    <citation type="submission" date="2020-01" db="EMBL/GenBank/DDBJ databases">
        <authorList>
            <person name="Meier V. D."/>
            <person name="Meier V D."/>
        </authorList>
    </citation>
    <scope>NUCLEOTIDE SEQUENCE</scope>
    <source>
        <strain evidence="2">HLG_WM_MAG_03</strain>
    </source>
</reference>
<accession>A0A6S6T7U1</accession>
<gene>
    <name evidence="2" type="ORF">HELGO_WM48092</name>
</gene>